<feature type="repeat" description="ANK" evidence="3">
    <location>
        <begin position="551"/>
        <end position="583"/>
    </location>
</feature>
<protein>
    <submittedName>
        <fullName evidence="4">Uncharacterized protein</fullName>
    </submittedName>
</protein>
<dbReference type="SUPFAM" id="SSF48403">
    <property type="entry name" value="Ankyrin repeat"/>
    <property type="match status" value="1"/>
</dbReference>
<dbReference type="OrthoDB" id="6158027at2759"/>
<organism evidence="4 5">
    <name type="scientific">Pomacea canaliculata</name>
    <name type="common">Golden apple snail</name>
    <dbReference type="NCBI Taxonomy" id="400727"/>
    <lineage>
        <taxon>Eukaryota</taxon>
        <taxon>Metazoa</taxon>
        <taxon>Spiralia</taxon>
        <taxon>Lophotrochozoa</taxon>
        <taxon>Mollusca</taxon>
        <taxon>Gastropoda</taxon>
        <taxon>Caenogastropoda</taxon>
        <taxon>Architaenioglossa</taxon>
        <taxon>Ampullarioidea</taxon>
        <taxon>Ampullariidae</taxon>
        <taxon>Pomacea</taxon>
    </lineage>
</organism>
<feature type="repeat" description="ANK" evidence="3">
    <location>
        <begin position="518"/>
        <end position="550"/>
    </location>
</feature>
<name>A0A2T7NKA4_POMCA</name>
<accession>A0A2T7NKA4</accession>
<comment type="caution">
    <text evidence="4">The sequence shown here is derived from an EMBL/GenBank/DDBJ whole genome shotgun (WGS) entry which is preliminary data.</text>
</comment>
<dbReference type="PANTHER" id="PTHR24198">
    <property type="entry name" value="ANKYRIN REPEAT AND PROTEIN KINASE DOMAIN-CONTAINING PROTEIN"/>
    <property type="match status" value="1"/>
</dbReference>
<feature type="repeat" description="ANK" evidence="3">
    <location>
        <begin position="340"/>
        <end position="372"/>
    </location>
</feature>
<keyword evidence="2 3" id="KW-0040">ANK repeat</keyword>
<dbReference type="Proteomes" id="UP000245119">
    <property type="component" value="Linkage Group LG11"/>
</dbReference>
<dbReference type="SMART" id="SM00248">
    <property type="entry name" value="ANK"/>
    <property type="match status" value="7"/>
</dbReference>
<dbReference type="InterPro" id="IPR036770">
    <property type="entry name" value="Ankyrin_rpt-contain_sf"/>
</dbReference>
<dbReference type="PANTHER" id="PTHR24198:SF165">
    <property type="entry name" value="ANKYRIN REPEAT-CONTAINING PROTEIN-RELATED"/>
    <property type="match status" value="1"/>
</dbReference>
<dbReference type="PROSITE" id="PS50088">
    <property type="entry name" value="ANK_REPEAT"/>
    <property type="match status" value="5"/>
</dbReference>
<dbReference type="Gene3D" id="1.25.40.20">
    <property type="entry name" value="Ankyrin repeat-containing domain"/>
    <property type="match status" value="3"/>
</dbReference>
<keyword evidence="5" id="KW-1185">Reference proteome</keyword>
<keyword evidence="1" id="KW-0677">Repeat</keyword>
<dbReference type="AlphaFoldDB" id="A0A2T7NKA4"/>
<evidence type="ECO:0000256" key="2">
    <source>
        <dbReference type="ARBA" id="ARBA00023043"/>
    </source>
</evidence>
<sequence>MTCTDVRHCLVVVTCYPHVLLELQAMEEGSHSFLLQDTCTVSLKEMAEDERKEMLHHFVSDLPMTQQEKHALVERVLKDDISGATFPWCCARLVQRLHNSSLDDPSDVFTCPAESYVTLLHRMLMDPTHGETVAALLCLTMMGLSDFYDNQINAQRTLSELGFRILSADCLEKTASFLKNFILSEDYRTFYSRVLYDAAGLALGRSHRLPVLLKNNVHLMERILTDITKGKLFEISQYLSLQSELFLEALEKYNRTRNNGEIQLEQAVDSVHGLSLLYWSVWTGCDWLIDLCVDISIKDGKIPPGLLQKDDACRLEFGNKQVYLALRLLTDTQVSQIDSEGNTLLHVAAEAGEKDVVEVVVRSGASLTVRNNNNLTPYQVAQGRNRGKTVMGIGNDQKTILKACEDGDIVTVKVLLCCGVSVDARDSDDRTTLLAACQGGHTDLVSLLLEVGTDKLIDYNAIQLACENGLEDIVILFIKHGVDHHRDSPLHVACSEGNTQCVSVLLDYGADINCTSYLRRSPLHNACQDGKTDIAGLLLDRGADINALEYYGETPLMLAVRSQSAETVALLLQHGANPNIMNTYCETPLHLASHYGITEIYSAGN</sequence>
<dbReference type="Pfam" id="PF00023">
    <property type="entry name" value="Ank"/>
    <property type="match status" value="1"/>
</dbReference>
<dbReference type="STRING" id="400727.A0A2T7NKA4"/>
<gene>
    <name evidence="4" type="ORF">C0Q70_17389</name>
</gene>
<dbReference type="InterPro" id="IPR002110">
    <property type="entry name" value="Ankyrin_rpt"/>
</dbReference>
<dbReference type="EMBL" id="PZQS01000011">
    <property type="protein sequence ID" value="PVD21591.1"/>
    <property type="molecule type" value="Genomic_DNA"/>
</dbReference>
<dbReference type="Pfam" id="PF12796">
    <property type="entry name" value="Ank_2"/>
    <property type="match status" value="2"/>
</dbReference>
<evidence type="ECO:0000256" key="3">
    <source>
        <dbReference type="PROSITE-ProRule" id="PRU00023"/>
    </source>
</evidence>
<evidence type="ECO:0000313" key="5">
    <source>
        <dbReference type="Proteomes" id="UP000245119"/>
    </source>
</evidence>
<evidence type="ECO:0000313" key="4">
    <source>
        <dbReference type="EMBL" id="PVD21591.1"/>
    </source>
</evidence>
<dbReference type="PRINTS" id="PR01415">
    <property type="entry name" value="ANKYRIN"/>
</dbReference>
<dbReference type="PROSITE" id="PS50297">
    <property type="entry name" value="ANK_REP_REGION"/>
    <property type="match status" value="5"/>
</dbReference>
<feature type="repeat" description="ANK" evidence="3">
    <location>
        <begin position="485"/>
        <end position="517"/>
    </location>
</feature>
<evidence type="ECO:0000256" key="1">
    <source>
        <dbReference type="ARBA" id="ARBA00022737"/>
    </source>
</evidence>
<feature type="repeat" description="ANK" evidence="3">
    <location>
        <begin position="428"/>
        <end position="454"/>
    </location>
</feature>
<proteinExistence type="predicted"/>
<reference evidence="4 5" key="1">
    <citation type="submission" date="2018-04" db="EMBL/GenBank/DDBJ databases">
        <title>The genome of golden apple snail Pomacea canaliculata provides insight into stress tolerance and invasive adaptation.</title>
        <authorList>
            <person name="Liu C."/>
            <person name="Liu B."/>
            <person name="Ren Y."/>
            <person name="Zhang Y."/>
            <person name="Wang H."/>
            <person name="Li S."/>
            <person name="Jiang F."/>
            <person name="Yin L."/>
            <person name="Zhang G."/>
            <person name="Qian W."/>
            <person name="Fan W."/>
        </authorList>
    </citation>
    <scope>NUCLEOTIDE SEQUENCE [LARGE SCALE GENOMIC DNA]</scope>
    <source>
        <strain evidence="4">SZHN2017</strain>
        <tissue evidence="4">Muscle</tissue>
    </source>
</reference>